<feature type="compositionally biased region" description="Polar residues" evidence="1">
    <location>
        <begin position="47"/>
        <end position="68"/>
    </location>
</feature>
<organism evidence="2 3">
    <name type="scientific">Jaminaea rosea</name>
    <dbReference type="NCBI Taxonomy" id="1569628"/>
    <lineage>
        <taxon>Eukaryota</taxon>
        <taxon>Fungi</taxon>
        <taxon>Dikarya</taxon>
        <taxon>Basidiomycota</taxon>
        <taxon>Ustilaginomycotina</taxon>
        <taxon>Exobasidiomycetes</taxon>
        <taxon>Microstromatales</taxon>
        <taxon>Microstromatales incertae sedis</taxon>
        <taxon>Jaminaea</taxon>
    </lineage>
</organism>
<gene>
    <name evidence="2" type="ORF">BDZ90DRAFT_279379</name>
</gene>
<protein>
    <submittedName>
        <fullName evidence="2">Uncharacterized protein</fullName>
    </submittedName>
</protein>
<dbReference type="AlphaFoldDB" id="A0A316UUK0"/>
<feature type="region of interest" description="Disordered" evidence="1">
    <location>
        <begin position="1"/>
        <end position="187"/>
    </location>
</feature>
<reference evidence="2 3" key="1">
    <citation type="journal article" date="2018" name="Mol. Biol. Evol.">
        <title>Broad Genomic Sampling Reveals a Smut Pathogenic Ancestry of the Fungal Clade Ustilaginomycotina.</title>
        <authorList>
            <person name="Kijpornyongpan T."/>
            <person name="Mondo S.J."/>
            <person name="Barry K."/>
            <person name="Sandor L."/>
            <person name="Lee J."/>
            <person name="Lipzen A."/>
            <person name="Pangilinan J."/>
            <person name="LaButti K."/>
            <person name="Hainaut M."/>
            <person name="Henrissat B."/>
            <person name="Grigoriev I.V."/>
            <person name="Spatafora J.W."/>
            <person name="Aime M.C."/>
        </authorList>
    </citation>
    <scope>NUCLEOTIDE SEQUENCE [LARGE SCALE GENOMIC DNA]</scope>
    <source>
        <strain evidence="2 3">MCA 5214</strain>
    </source>
</reference>
<evidence type="ECO:0000313" key="3">
    <source>
        <dbReference type="Proteomes" id="UP000245884"/>
    </source>
</evidence>
<keyword evidence="3" id="KW-1185">Reference proteome</keyword>
<dbReference type="Proteomes" id="UP000245884">
    <property type="component" value="Unassembled WGS sequence"/>
</dbReference>
<proteinExistence type="predicted"/>
<accession>A0A316UUK0</accession>
<sequence length="292" mass="31181">MTIAIASRPSSSGYWSPIRSQSPSHSHAQATPVSKRKRTSCVFDNDAGSTSAGWPQSMMASPSPSHSQRGAAVDADVAATKRSRTLAPTSPHLLSTSPSNVPFSSAFRAPTTSRPPTVDEQQSWSSSSSQPSSSPPAGAYASPSSTWTKVTTDYGHAWEPSAGSTGKAKEESGMGMAVDDEEEEKEAIKRWKTGEWLTGSSTINTTTSSSSTASPLWTHIEGDSDMMYDPDTGRRGDSIAWDSDILQLRVPTNTHAHPYSPSATSASNSRAQLGATYFDQAVWQANQDRMMQ</sequence>
<feature type="compositionally biased region" description="Polar residues" evidence="1">
    <location>
        <begin position="8"/>
        <end position="32"/>
    </location>
</feature>
<feature type="compositionally biased region" description="Low complexity" evidence="1">
    <location>
        <begin position="121"/>
        <end position="145"/>
    </location>
</feature>
<evidence type="ECO:0000313" key="2">
    <source>
        <dbReference type="EMBL" id="PWN27583.1"/>
    </source>
</evidence>
<dbReference type="GeneID" id="37030989"/>
<name>A0A316UUK0_9BASI</name>
<evidence type="ECO:0000256" key="1">
    <source>
        <dbReference type="SAM" id="MobiDB-lite"/>
    </source>
</evidence>
<feature type="compositionally biased region" description="Low complexity" evidence="1">
    <location>
        <begin position="85"/>
        <end position="99"/>
    </location>
</feature>
<dbReference type="RefSeq" id="XP_025362195.1">
    <property type="nucleotide sequence ID" value="XM_025509166.1"/>
</dbReference>
<dbReference type="EMBL" id="KZ819667">
    <property type="protein sequence ID" value="PWN27583.1"/>
    <property type="molecule type" value="Genomic_DNA"/>
</dbReference>